<protein>
    <submittedName>
        <fullName evidence="3">Beta-galactosidase/beta-glucuronidase</fullName>
    </submittedName>
</protein>
<dbReference type="InterPro" id="IPR008979">
    <property type="entry name" value="Galactose-bd-like_sf"/>
</dbReference>
<dbReference type="EMBL" id="JAASQL010000005">
    <property type="protein sequence ID" value="NIJ46332.1"/>
    <property type="molecule type" value="Genomic_DNA"/>
</dbReference>
<reference evidence="3 4" key="1">
    <citation type="submission" date="2020-03" db="EMBL/GenBank/DDBJ databases">
        <title>Genomic Encyclopedia of Type Strains, Phase IV (KMG-IV): sequencing the most valuable type-strain genomes for metagenomic binning, comparative biology and taxonomic classification.</title>
        <authorList>
            <person name="Goeker M."/>
        </authorList>
    </citation>
    <scope>NUCLEOTIDE SEQUENCE [LARGE SCALE GENOMIC DNA]</scope>
    <source>
        <strain evidence="3 4">DSM 101599</strain>
    </source>
</reference>
<accession>A0ABX0UBX6</accession>
<organism evidence="3 4">
    <name type="scientific">Wenyingzhuangia heitensis</name>
    <dbReference type="NCBI Taxonomy" id="1487859"/>
    <lineage>
        <taxon>Bacteria</taxon>
        <taxon>Pseudomonadati</taxon>
        <taxon>Bacteroidota</taxon>
        <taxon>Flavobacteriia</taxon>
        <taxon>Flavobacteriales</taxon>
        <taxon>Flavobacteriaceae</taxon>
        <taxon>Wenyingzhuangia</taxon>
    </lineage>
</organism>
<dbReference type="Pfam" id="PF02837">
    <property type="entry name" value="Glyco_hydro_2_N"/>
    <property type="match status" value="1"/>
</dbReference>
<dbReference type="RefSeq" id="WP_208412365.1">
    <property type="nucleotide sequence ID" value="NZ_JAASQL010000005.1"/>
</dbReference>
<evidence type="ECO:0000259" key="2">
    <source>
        <dbReference type="Pfam" id="PF02837"/>
    </source>
</evidence>
<comment type="caution">
    <text evidence="3">The sequence shown here is derived from an EMBL/GenBank/DDBJ whole genome shotgun (WGS) entry which is preliminary data.</text>
</comment>
<evidence type="ECO:0000313" key="3">
    <source>
        <dbReference type="EMBL" id="NIJ46332.1"/>
    </source>
</evidence>
<evidence type="ECO:0000313" key="4">
    <source>
        <dbReference type="Proteomes" id="UP000745859"/>
    </source>
</evidence>
<dbReference type="Proteomes" id="UP000745859">
    <property type="component" value="Unassembled WGS sequence"/>
</dbReference>
<sequence>MKVFFSKNLEGATGFMPGGIGWYSKKFNTPINKNQKHYVIFDGVYNNAEFWINGMRIGNHPYGYAPIYYDLTDVLKSN</sequence>
<gene>
    <name evidence="3" type="ORF">FHR24_002816</name>
</gene>
<dbReference type="InterPro" id="IPR006104">
    <property type="entry name" value="Glyco_hydro_2_N"/>
</dbReference>
<dbReference type="SUPFAM" id="SSF49785">
    <property type="entry name" value="Galactose-binding domain-like"/>
    <property type="match status" value="1"/>
</dbReference>
<evidence type="ECO:0000256" key="1">
    <source>
        <dbReference type="ARBA" id="ARBA00007401"/>
    </source>
</evidence>
<feature type="domain" description="Glycosyl hydrolases family 2 sugar binding" evidence="2">
    <location>
        <begin position="19"/>
        <end position="75"/>
    </location>
</feature>
<name>A0ABX0UBX6_9FLAO</name>
<comment type="similarity">
    <text evidence="1">Belongs to the glycosyl hydrolase 2 family.</text>
</comment>
<dbReference type="PANTHER" id="PTHR42732:SF1">
    <property type="entry name" value="BETA-MANNOSIDASE"/>
    <property type="match status" value="1"/>
</dbReference>
<keyword evidence="4" id="KW-1185">Reference proteome</keyword>
<proteinExistence type="inferred from homology"/>
<dbReference type="PANTHER" id="PTHR42732">
    <property type="entry name" value="BETA-GALACTOSIDASE"/>
    <property type="match status" value="1"/>
</dbReference>
<dbReference type="Gene3D" id="2.60.120.260">
    <property type="entry name" value="Galactose-binding domain-like"/>
    <property type="match status" value="1"/>
</dbReference>
<dbReference type="InterPro" id="IPR051913">
    <property type="entry name" value="GH2_Domain-Containing"/>
</dbReference>